<reference evidence="2" key="1">
    <citation type="submission" date="2024-07" db="EMBL/GenBank/DDBJ databases">
        <authorList>
            <person name="Yu S.T."/>
        </authorList>
    </citation>
    <scope>NUCLEOTIDE SEQUENCE</scope>
    <source>
        <strain evidence="2">R08</strain>
    </source>
</reference>
<evidence type="ECO:0000259" key="1">
    <source>
        <dbReference type="Pfam" id="PF04149"/>
    </source>
</evidence>
<evidence type="ECO:0000313" key="2">
    <source>
        <dbReference type="EMBL" id="XDQ04000.1"/>
    </source>
</evidence>
<dbReference type="RefSeq" id="WP_369189734.1">
    <property type="nucleotide sequence ID" value="NZ_CP163431.1"/>
</dbReference>
<gene>
    <name evidence="2" type="ORF">AB5J58_29295</name>
</gene>
<protein>
    <submittedName>
        <fullName evidence="2">DUF397 domain-containing protein</fullName>
    </submittedName>
</protein>
<proteinExistence type="predicted"/>
<feature type="domain" description="DUF397" evidence="1">
    <location>
        <begin position="3"/>
        <end position="55"/>
    </location>
</feature>
<dbReference type="EMBL" id="CP163431">
    <property type="protein sequence ID" value="XDQ04000.1"/>
    <property type="molecule type" value="Genomic_DNA"/>
</dbReference>
<accession>A0AB39MC72</accession>
<name>A0AB39MC72_9ACTN</name>
<organism evidence="2">
    <name type="scientific">Streptomyces sp. R08</name>
    <dbReference type="NCBI Taxonomy" id="3238624"/>
    <lineage>
        <taxon>Bacteria</taxon>
        <taxon>Bacillati</taxon>
        <taxon>Actinomycetota</taxon>
        <taxon>Actinomycetes</taxon>
        <taxon>Kitasatosporales</taxon>
        <taxon>Streptomycetaceae</taxon>
        <taxon>Streptomyces</taxon>
    </lineage>
</organism>
<dbReference type="Pfam" id="PF04149">
    <property type="entry name" value="DUF397"/>
    <property type="match status" value="1"/>
</dbReference>
<sequence length="69" mass="7463">MDNWRKSSYSGPDDGNECVEIANSPTHVSIRDSKAPARATVTFPAGAFVAFVETFKSDTAHPHVTARVN</sequence>
<dbReference type="InterPro" id="IPR007278">
    <property type="entry name" value="DUF397"/>
</dbReference>
<dbReference type="AlphaFoldDB" id="A0AB39MC72"/>